<dbReference type="Proteomes" id="UP000680706">
    <property type="component" value="Plasmid pAb134-03"/>
</dbReference>
<evidence type="ECO:0000313" key="2">
    <source>
        <dbReference type="Proteomes" id="UP000680706"/>
    </source>
</evidence>
<accession>A0ABX8AVK6</accession>
<name>A0ABX8AVK6_9HYPH</name>
<geneLocation type="plasmid" evidence="1 2">
    <name>pAb134-03</name>
</geneLocation>
<keyword evidence="2" id="KW-1185">Reference proteome</keyword>
<protein>
    <submittedName>
        <fullName evidence="1">Uncharacterized protein</fullName>
    </submittedName>
</protein>
<reference evidence="1 2" key="1">
    <citation type="journal article" date="2021" name="Angew. Chem. Int. Ed. Engl.">
        <title>A novel family of nonribosomal peptides modulate collective behavior in Pseudovibrio bacteria isolated from marine sponges.</title>
        <authorList>
            <person name="Ioca L.P."/>
            <person name="Dai Y."/>
            <person name="Kunakom S."/>
            <person name="Diaz-Espinosa J."/>
            <person name="Krunic A."/>
            <person name="Crnkovic C.M."/>
            <person name="Orjala J."/>
            <person name="Sanchez L.M."/>
            <person name="Ferreira A.G."/>
            <person name="Berlinck R.G.S."/>
            <person name="Eustaquio A.S."/>
        </authorList>
    </citation>
    <scope>NUCLEOTIDE SEQUENCE [LARGE SCALE GENOMIC DNA]</scope>
    <source>
        <strain evidence="1 2">Ab134</strain>
        <plasmid evidence="1 2">pAb134-03</plasmid>
    </source>
</reference>
<organism evidence="1 2">
    <name type="scientific">Pseudovibrio brasiliensis</name>
    <dbReference type="NCBI Taxonomy" id="1898042"/>
    <lineage>
        <taxon>Bacteria</taxon>
        <taxon>Pseudomonadati</taxon>
        <taxon>Pseudomonadota</taxon>
        <taxon>Alphaproteobacteria</taxon>
        <taxon>Hyphomicrobiales</taxon>
        <taxon>Stappiaceae</taxon>
        <taxon>Pseudovibrio</taxon>
    </lineage>
</organism>
<gene>
    <name evidence="1" type="ORF">KGB56_26035</name>
</gene>
<proteinExistence type="predicted"/>
<sequence length="130" mass="14416">MQTPQTPPTSLEDLLEGMTIPTLPPEGSPEWILDMAYDAATSAALRAHGACNDQADCGGAWVVINDCQSAFARFLKQSDTGDRHFEGGWRVPLCQGLRTQSRIIYEEACRAFVEVLEQHGIKAWVFNYID</sequence>
<keyword evidence="1" id="KW-0614">Plasmid</keyword>
<dbReference type="EMBL" id="CP074129">
    <property type="protein sequence ID" value="QUS59078.1"/>
    <property type="molecule type" value="Genomic_DNA"/>
</dbReference>
<evidence type="ECO:0000313" key="1">
    <source>
        <dbReference type="EMBL" id="QUS59078.1"/>
    </source>
</evidence>
<dbReference type="RefSeq" id="WP_075701491.1">
    <property type="nucleotide sequence ID" value="NZ_CP074129.1"/>
</dbReference>